<keyword evidence="2" id="KW-0732">Signal</keyword>
<feature type="compositionally biased region" description="Basic residues" evidence="1">
    <location>
        <begin position="37"/>
        <end position="55"/>
    </location>
</feature>
<comment type="caution">
    <text evidence="3">The sequence shown here is derived from an EMBL/GenBank/DDBJ whole genome shotgun (WGS) entry which is preliminary data.</text>
</comment>
<feature type="signal peptide" evidence="2">
    <location>
        <begin position="1"/>
        <end position="22"/>
    </location>
</feature>
<keyword evidence="4" id="KW-1185">Reference proteome</keyword>
<proteinExistence type="predicted"/>
<evidence type="ECO:0000313" key="4">
    <source>
        <dbReference type="Proteomes" id="UP001629058"/>
    </source>
</evidence>
<evidence type="ECO:0000256" key="1">
    <source>
        <dbReference type="SAM" id="MobiDB-lite"/>
    </source>
</evidence>
<dbReference type="Proteomes" id="UP001629058">
    <property type="component" value="Unassembled WGS sequence"/>
</dbReference>
<feature type="chain" id="PRO_5045145306" evidence="2">
    <location>
        <begin position="23"/>
        <end position="93"/>
    </location>
</feature>
<gene>
    <name evidence="3" type="ORF">ABS765_16000</name>
</gene>
<evidence type="ECO:0000313" key="3">
    <source>
        <dbReference type="EMBL" id="MFL9835520.1"/>
    </source>
</evidence>
<evidence type="ECO:0000256" key="2">
    <source>
        <dbReference type="SAM" id="SignalP"/>
    </source>
</evidence>
<dbReference type="RefSeq" id="WP_408092344.1">
    <property type="nucleotide sequence ID" value="NZ_JBELPY010000014.1"/>
</dbReference>
<protein>
    <submittedName>
        <fullName evidence="3">Uncharacterized protein</fullName>
    </submittedName>
</protein>
<feature type="region of interest" description="Disordered" evidence="1">
    <location>
        <begin position="23"/>
        <end position="58"/>
    </location>
</feature>
<reference evidence="3 4" key="1">
    <citation type="submission" date="2024-06" db="EMBL/GenBank/DDBJ databases">
        <authorList>
            <person name="Kaempfer P."/>
            <person name="Viver T."/>
        </authorList>
    </citation>
    <scope>NUCLEOTIDE SEQUENCE [LARGE SCALE GENOMIC DNA]</scope>
    <source>
        <strain evidence="3 4">ST-37</strain>
    </source>
</reference>
<sequence>MKKIIFASALSLGLLLPAITKAAESPTTTTSELSVVQKKKKKSKNRKSVSKKKSSRGCTYNGHALTLGPRGGCYYYSGNSKEYVDRSYCASCN</sequence>
<accession>A0ABW8Y835</accession>
<name>A0ABW8Y835_9FLAO</name>
<organism evidence="3 4">
    <name type="scientific">Chryseobacterium terrae</name>
    <dbReference type="NCBI Taxonomy" id="3163299"/>
    <lineage>
        <taxon>Bacteria</taxon>
        <taxon>Pseudomonadati</taxon>
        <taxon>Bacteroidota</taxon>
        <taxon>Flavobacteriia</taxon>
        <taxon>Flavobacteriales</taxon>
        <taxon>Weeksellaceae</taxon>
        <taxon>Chryseobacterium group</taxon>
        <taxon>Chryseobacterium</taxon>
    </lineage>
</organism>
<dbReference type="EMBL" id="JBELPY010000014">
    <property type="protein sequence ID" value="MFL9835520.1"/>
    <property type="molecule type" value="Genomic_DNA"/>
</dbReference>